<evidence type="ECO:0000313" key="7">
    <source>
        <dbReference type="Proteomes" id="UP000886796"/>
    </source>
</evidence>
<evidence type="ECO:0000256" key="3">
    <source>
        <dbReference type="ARBA" id="ARBA00062323"/>
    </source>
</evidence>
<comment type="subunit">
    <text evidence="3">Dimerizes in the presence of ATP but not ADP; ATP-binding is required for double-stranded (ds)DNA-binding. Interacts with DnaA.</text>
</comment>
<name>A0A9D1CLY2_9FIRM</name>
<accession>A0A9D1CLY2</accession>
<proteinExistence type="inferred from homology"/>
<dbReference type="Proteomes" id="UP000886796">
    <property type="component" value="Unassembled WGS sequence"/>
</dbReference>
<organism evidence="6 7">
    <name type="scientific">Candidatus Faecousia excrementigallinarum</name>
    <dbReference type="NCBI Taxonomy" id="2840806"/>
    <lineage>
        <taxon>Bacteria</taxon>
        <taxon>Bacillati</taxon>
        <taxon>Bacillota</taxon>
        <taxon>Clostridia</taxon>
        <taxon>Eubacteriales</taxon>
        <taxon>Oscillospiraceae</taxon>
        <taxon>Faecousia</taxon>
    </lineage>
</organism>
<evidence type="ECO:0000256" key="2">
    <source>
        <dbReference type="ARBA" id="ARBA00049360"/>
    </source>
</evidence>
<evidence type="ECO:0000256" key="4">
    <source>
        <dbReference type="ARBA" id="ARBA00071824"/>
    </source>
</evidence>
<protein>
    <recommendedName>
        <fullName evidence="4">Sporulation initiation inhibitor protein Soj</fullName>
    </recommendedName>
</protein>
<dbReference type="CDD" id="cd02042">
    <property type="entry name" value="ParAB_family"/>
    <property type="match status" value="1"/>
</dbReference>
<dbReference type="Pfam" id="PF13614">
    <property type="entry name" value="AAA_31"/>
    <property type="match status" value="1"/>
</dbReference>
<reference evidence="6" key="1">
    <citation type="submission" date="2020-10" db="EMBL/GenBank/DDBJ databases">
        <authorList>
            <person name="Gilroy R."/>
        </authorList>
    </citation>
    <scope>NUCLEOTIDE SEQUENCE</scope>
    <source>
        <strain evidence="6">13361</strain>
    </source>
</reference>
<dbReference type="InterPro" id="IPR027417">
    <property type="entry name" value="P-loop_NTPase"/>
</dbReference>
<feature type="domain" description="AAA" evidence="5">
    <location>
        <begin position="1"/>
        <end position="177"/>
    </location>
</feature>
<dbReference type="FunFam" id="3.40.50.300:FF:000285">
    <property type="entry name" value="Sporulation initiation inhibitor Soj"/>
    <property type="match status" value="1"/>
</dbReference>
<dbReference type="PANTHER" id="PTHR13696">
    <property type="entry name" value="P-LOOP CONTAINING NUCLEOSIDE TRIPHOSPHATE HYDROLASE"/>
    <property type="match status" value="1"/>
</dbReference>
<reference evidence="6" key="2">
    <citation type="journal article" date="2021" name="PeerJ">
        <title>Extensive microbial diversity within the chicken gut microbiome revealed by metagenomics and culture.</title>
        <authorList>
            <person name="Gilroy R."/>
            <person name="Ravi A."/>
            <person name="Getino M."/>
            <person name="Pursley I."/>
            <person name="Horton D.L."/>
            <person name="Alikhan N.F."/>
            <person name="Baker D."/>
            <person name="Gharbi K."/>
            <person name="Hall N."/>
            <person name="Watson M."/>
            <person name="Adriaenssens E.M."/>
            <person name="Foster-Nyarko E."/>
            <person name="Jarju S."/>
            <person name="Secka A."/>
            <person name="Antonio M."/>
            <person name="Oren A."/>
            <person name="Chaudhuri R.R."/>
            <person name="La Ragione R."/>
            <person name="Hildebrand F."/>
            <person name="Pallen M.J."/>
        </authorList>
    </citation>
    <scope>NUCLEOTIDE SEQUENCE</scope>
    <source>
        <strain evidence="6">13361</strain>
    </source>
</reference>
<sequence>MVNQKGGVGKTTSTVNLGVGLAKQGYKVLLVDSDPQGSLTISMGIQDPDSLSHTLATAMLAEIHDMELPTGSAIIPHKEGPDLLPANIELSGVEMSLFNAMSRETIMRNVLGQVKSKYDYILIDCMPSLGLMTINALAAADSVIIPSQPNYLSSKGLNLLLRSVAKVRKQINPKLRIDGVLFTMVDSRTNNAKAIISSMRGAMGDAVRVFRTEIPRSVRAAEAAQEGKSIYAYDKNGRVAEAYAALTKEVSQLGKETNRFRSDGAR</sequence>
<evidence type="ECO:0000256" key="1">
    <source>
        <dbReference type="ARBA" id="ARBA00006976"/>
    </source>
</evidence>
<comment type="similarity">
    <text evidence="1">Belongs to the ParA family.</text>
</comment>
<gene>
    <name evidence="6" type="ORF">IAB74_04855</name>
</gene>
<dbReference type="EMBL" id="DVFK01000067">
    <property type="protein sequence ID" value="HIQ67820.1"/>
    <property type="molecule type" value="Genomic_DNA"/>
</dbReference>
<dbReference type="AlphaFoldDB" id="A0A9D1CLY2"/>
<dbReference type="Gene3D" id="3.40.50.300">
    <property type="entry name" value="P-loop containing nucleotide triphosphate hydrolases"/>
    <property type="match status" value="1"/>
</dbReference>
<evidence type="ECO:0000259" key="5">
    <source>
        <dbReference type="Pfam" id="PF13614"/>
    </source>
</evidence>
<dbReference type="InterPro" id="IPR050678">
    <property type="entry name" value="DNA_Partitioning_ATPase"/>
</dbReference>
<dbReference type="PANTHER" id="PTHR13696:SF99">
    <property type="entry name" value="COBYRINIC ACID AC-DIAMIDE SYNTHASE"/>
    <property type="match status" value="1"/>
</dbReference>
<comment type="caution">
    <text evidence="6">The sequence shown here is derived from an EMBL/GenBank/DDBJ whole genome shotgun (WGS) entry which is preliminary data.</text>
</comment>
<dbReference type="SUPFAM" id="SSF52540">
    <property type="entry name" value="P-loop containing nucleoside triphosphate hydrolases"/>
    <property type="match status" value="1"/>
</dbReference>
<comment type="catalytic activity">
    <reaction evidence="2">
        <text>ATP + H2O = ADP + phosphate + H(+)</text>
        <dbReference type="Rhea" id="RHEA:13065"/>
        <dbReference type="ChEBI" id="CHEBI:15377"/>
        <dbReference type="ChEBI" id="CHEBI:15378"/>
        <dbReference type="ChEBI" id="CHEBI:30616"/>
        <dbReference type="ChEBI" id="CHEBI:43474"/>
        <dbReference type="ChEBI" id="CHEBI:456216"/>
    </reaction>
</comment>
<dbReference type="PIRSF" id="PIRSF009320">
    <property type="entry name" value="Nuc_binding_HP_1000"/>
    <property type="match status" value="1"/>
</dbReference>
<evidence type="ECO:0000313" key="6">
    <source>
        <dbReference type="EMBL" id="HIQ67820.1"/>
    </source>
</evidence>
<dbReference type="InterPro" id="IPR025669">
    <property type="entry name" value="AAA_dom"/>
</dbReference>